<sequence length="89" mass="10330">QESREGANMSIPETSTKQRLLFVSRQLIRPSQQNTLGPVRKLELLVSVLISRSRRVNLNQKPTGRKKRLCRIRMLHTNNQKMSTSSSQW</sequence>
<feature type="non-terminal residue" evidence="1">
    <location>
        <position position="1"/>
    </location>
</feature>
<protein>
    <submittedName>
        <fullName evidence="1">Uncharacterized protein</fullName>
    </submittedName>
</protein>
<gene>
    <name evidence="1" type="primary">RBBP8</name>
</gene>
<organism evidence="1">
    <name type="scientific">Nothobranchius kuhntae</name>
    <name type="common">Beira killifish</name>
    <dbReference type="NCBI Taxonomy" id="321403"/>
    <lineage>
        <taxon>Eukaryota</taxon>
        <taxon>Metazoa</taxon>
        <taxon>Chordata</taxon>
        <taxon>Craniata</taxon>
        <taxon>Vertebrata</taxon>
        <taxon>Euteleostomi</taxon>
        <taxon>Actinopterygii</taxon>
        <taxon>Neopterygii</taxon>
        <taxon>Teleostei</taxon>
        <taxon>Neoteleostei</taxon>
        <taxon>Acanthomorphata</taxon>
        <taxon>Ovalentaria</taxon>
        <taxon>Atherinomorphae</taxon>
        <taxon>Cyprinodontiformes</taxon>
        <taxon>Nothobranchiidae</taxon>
        <taxon>Nothobranchius</taxon>
    </lineage>
</organism>
<evidence type="ECO:0000313" key="1">
    <source>
        <dbReference type="EMBL" id="SBQ88729.1"/>
    </source>
</evidence>
<proteinExistence type="predicted"/>
<dbReference type="AlphaFoldDB" id="A0A1A8HTZ5"/>
<reference evidence="1" key="1">
    <citation type="submission" date="2016-05" db="EMBL/GenBank/DDBJ databases">
        <authorList>
            <person name="Lavstsen T."/>
            <person name="Jespersen J.S."/>
        </authorList>
    </citation>
    <scope>NUCLEOTIDE SEQUENCE</scope>
    <source>
        <tissue evidence="1">Brain</tissue>
    </source>
</reference>
<reference evidence="1" key="2">
    <citation type="submission" date="2016-06" db="EMBL/GenBank/DDBJ databases">
        <title>The genome of a short-lived fish provides insights into sex chromosome evolution and the genetic control of aging.</title>
        <authorList>
            <person name="Reichwald K."/>
            <person name="Felder M."/>
            <person name="Petzold A."/>
            <person name="Koch P."/>
            <person name="Groth M."/>
            <person name="Platzer M."/>
        </authorList>
    </citation>
    <scope>NUCLEOTIDE SEQUENCE</scope>
    <source>
        <tissue evidence="1">Brain</tissue>
    </source>
</reference>
<dbReference type="EMBL" id="HAED01002869">
    <property type="protein sequence ID" value="SBQ88729.1"/>
    <property type="molecule type" value="Transcribed_RNA"/>
</dbReference>
<name>A0A1A8HTZ5_NOTKU</name>
<feature type="non-terminal residue" evidence="1">
    <location>
        <position position="89"/>
    </location>
</feature>
<accession>A0A1A8HTZ5</accession>